<protein>
    <recommendedName>
        <fullName evidence="8">Acid phosphatase</fullName>
    </recommendedName>
</protein>
<proteinExistence type="predicted"/>
<feature type="disulfide bond" evidence="4">
    <location>
        <begin position="16"/>
        <end position="349"/>
    </location>
</feature>
<dbReference type="SUPFAM" id="SSF53254">
    <property type="entry name" value="Phosphoglycerate mutase-like"/>
    <property type="match status" value="1"/>
</dbReference>
<dbReference type="VEuPathDB" id="FungiDB:MELLADRAFT_39036"/>
<evidence type="ECO:0000256" key="4">
    <source>
        <dbReference type="PIRSR" id="PIRSR000894-2"/>
    </source>
</evidence>
<feature type="active site" description="Proton donor" evidence="3">
    <location>
        <position position="300"/>
    </location>
</feature>
<dbReference type="CDD" id="cd07061">
    <property type="entry name" value="HP_HAP_like"/>
    <property type="match status" value="1"/>
</dbReference>
<dbReference type="PANTHER" id="PTHR20963:SF18">
    <property type="entry name" value="ACID PHOSPHATASE PHO11-RELATED"/>
    <property type="match status" value="1"/>
</dbReference>
<evidence type="ECO:0000256" key="5">
    <source>
        <dbReference type="SAM" id="Phobius"/>
    </source>
</evidence>
<feature type="active site" description="Nucleophile" evidence="3">
    <location>
        <position position="27"/>
    </location>
</feature>
<accession>F4S1C3</accession>
<evidence type="ECO:0008006" key="8">
    <source>
        <dbReference type="Google" id="ProtNLM"/>
    </source>
</evidence>
<gene>
    <name evidence="6" type="ORF">MELLADRAFT_39036</name>
</gene>
<dbReference type="KEGG" id="mlr:MELLADRAFT_39036"/>
<dbReference type="RefSeq" id="XP_007415129.1">
    <property type="nucleotide sequence ID" value="XM_007415067.1"/>
</dbReference>
<dbReference type="PROSITE" id="PS00778">
    <property type="entry name" value="HIS_ACID_PHOSPHAT_2"/>
    <property type="match status" value="1"/>
</dbReference>
<feature type="non-terminal residue" evidence="6">
    <location>
        <position position="1"/>
    </location>
</feature>
<keyword evidence="7" id="KW-1185">Reference proteome</keyword>
<feature type="disulfide bond" evidence="4">
    <location>
        <begin position="205"/>
        <end position="219"/>
    </location>
</feature>
<evidence type="ECO:0000256" key="3">
    <source>
        <dbReference type="PIRSR" id="PIRSR000894-1"/>
    </source>
</evidence>
<dbReference type="PANTHER" id="PTHR20963">
    <property type="entry name" value="MULTIPLE INOSITOL POLYPHOSPHATE PHOSPHATASE-RELATED"/>
    <property type="match status" value="1"/>
</dbReference>
<dbReference type="Pfam" id="PF00328">
    <property type="entry name" value="His_Phos_2"/>
    <property type="match status" value="1"/>
</dbReference>
<evidence type="ECO:0000256" key="2">
    <source>
        <dbReference type="ARBA" id="ARBA00023180"/>
    </source>
</evidence>
<keyword evidence="2" id="KW-0325">Glycoprotein</keyword>
<keyword evidence="5" id="KW-0812">Transmembrane</keyword>
<dbReference type="HOGENOM" id="CLU_020880_0_1_1"/>
<dbReference type="OrthoDB" id="6509975at2759"/>
<dbReference type="InterPro" id="IPR029033">
    <property type="entry name" value="His_PPase_superfam"/>
</dbReference>
<dbReference type="EMBL" id="GL883137">
    <property type="protein sequence ID" value="EGG01538.1"/>
    <property type="molecule type" value="Genomic_DNA"/>
</dbReference>
<reference evidence="7" key="1">
    <citation type="journal article" date="2011" name="Proc. Natl. Acad. Sci. U.S.A.">
        <title>Obligate biotrophy features unraveled by the genomic analysis of rust fungi.</title>
        <authorList>
            <person name="Duplessis S."/>
            <person name="Cuomo C.A."/>
            <person name="Lin Y.-C."/>
            <person name="Aerts A."/>
            <person name="Tisserant E."/>
            <person name="Veneault-Fourrey C."/>
            <person name="Joly D.L."/>
            <person name="Hacquard S."/>
            <person name="Amselem J."/>
            <person name="Cantarel B.L."/>
            <person name="Chiu R."/>
            <person name="Coutinho P.M."/>
            <person name="Feau N."/>
            <person name="Field M."/>
            <person name="Frey P."/>
            <person name="Gelhaye E."/>
            <person name="Goldberg J."/>
            <person name="Grabherr M.G."/>
            <person name="Kodira C.D."/>
            <person name="Kohler A."/>
            <person name="Kuees U."/>
            <person name="Lindquist E.A."/>
            <person name="Lucas S.M."/>
            <person name="Mago R."/>
            <person name="Mauceli E."/>
            <person name="Morin E."/>
            <person name="Murat C."/>
            <person name="Pangilinan J.L."/>
            <person name="Park R."/>
            <person name="Pearson M."/>
            <person name="Quesneville H."/>
            <person name="Rouhier N."/>
            <person name="Sakthikumar S."/>
            <person name="Salamov A.A."/>
            <person name="Schmutz J."/>
            <person name="Selles B."/>
            <person name="Shapiro H."/>
            <person name="Tanguay P."/>
            <person name="Tuskan G.A."/>
            <person name="Henrissat B."/>
            <person name="Van de Peer Y."/>
            <person name="Rouze P."/>
            <person name="Ellis J.G."/>
            <person name="Dodds P.N."/>
            <person name="Schein J.E."/>
            <person name="Zhong S."/>
            <person name="Hamelin R.C."/>
            <person name="Grigoriev I.V."/>
            <person name="Szabo L.J."/>
            <person name="Martin F."/>
        </authorList>
    </citation>
    <scope>NUCLEOTIDE SEQUENCE [LARGE SCALE GENOMIC DNA]</scope>
    <source>
        <strain evidence="7">98AG31 / pathotype 3-4-7</strain>
    </source>
</reference>
<dbReference type="Gene3D" id="3.40.50.1240">
    <property type="entry name" value="Phosphoglycerate mutase-like"/>
    <property type="match status" value="1"/>
</dbReference>
<dbReference type="PROSITE" id="PS00616">
    <property type="entry name" value="HIS_ACID_PHOSPHAT_1"/>
    <property type="match status" value="1"/>
</dbReference>
<keyword evidence="5" id="KW-0472">Membrane</keyword>
<dbReference type="STRING" id="747676.F4S1C3"/>
<dbReference type="InParanoid" id="F4S1C3"/>
<dbReference type="PIRSF" id="PIRSF000894">
    <property type="entry name" value="Acid_phosphatase"/>
    <property type="match status" value="1"/>
</dbReference>
<sequence>SPYHTRNPYPTLPKTCKVLMVCQLQRHGSRYPTIHVSIKIQNALSKIKNAIPIDDTLIFVQDYKYHLLENSLNEFGEHESFQSGQEFKKRYPSLFSRKNQNENYSNSSVMFVRASSSERVIESSKKFLIGLDLKPNFEFNDSDILVISENPGVTLDDNNCPNSPDLPYSNQWSKFFTRSIIKRLNSKAIGLNLDEIDVISLMQLCCFDSLADQKYSRFCKLFEKSDWIEYYIDLDKLYKHGYGNELGAVQGVGYVAELLSRLTVNASYVKNDKTQVNHTLAQSKGTFPLNRKVYLDFSHDNQMISIISALGIKMEPLLSPNGPPLPNRGWRMSSMVPFASRLTFEKVHCDDDPNDQIRILLNDDWIPLEFCKGYKSGFCNLDSFVNSQNFTRQNGNGLYDLVCFYCLSFPLIIFVSVCYHYGKLIQNQIP</sequence>
<dbReference type="GeneID" id="18927773"/>
<keyword evidence="4" id="KW-1015">Disulfide bond</keyword>
<evidence type="ECO:0000256" key="1">
    <source>
        <dbReference type="ARBA" id="ARBA00022801"/>
    </source>
</evidence>
<dbReference type="eggNOG" id="KOG1382">
    <property type="taxonomic scope" value="Eukaryota"/>
</dbReference>
<dbReference type="AlphaFoldDB" id="F4S1C3"/>
<name>F4S1C3_MELLP</name>
<organism evidence="7">
    <name type="scientific">Melampsora larici-populina (strain 98AG31 / pathotype 3-4-7)</name>
    <name type="common">Poplar leaf rust fungus</name>
    <dbReference type="NCBI Taxonomy" id="747676"/>
    <lineage>
        <taxon>Eukaryota</taxon>
        <taxon>Fungi</taxon>
        <taxon>Dikarya</taxon>
        <taxon>Basidiomycota</taxon>
        <taxon>Pucciniomycotina</taxon>
        <taxon>Pucciniomycetes</taxon>
        <taxon>Pucciniales</taxon>
        <taxon>Melampsoraceae</taxon>
        <taxon>Melampsora</taxon>
    </lineage>
</organism>
<dbReference type="Proteomes" id="UP000001072">
    <property type="component" value="Unassembled WGS sequence"/>
</dbReference>
<dbReference type="InterPro" id="IPR033379">
    <property type="entry name" value="Acid_Pase_AS"/>
</dbReference>
<feature type="disulfide bond" evidence="4">
    <location>
        <begin position="371"/>
        <end position="379"/>
    </location>
</feature>
<feature type="transmembrane region" description="Helical" evidence="5">
    <location>
        <begin position="398"/>
        <end position="422"/>
    </location>
</feature>
<evidence type="ECO:0000313" key="6">
    <source>
        <dbReference type="EMBL" id="EGG01538.1"/>
    </source>
</evidence>
<dbReference type="InterPro" id="IPR000560">
    <property type="entry name" value="His_Pase_clade-2"/>
</dbReference>
<keyword evidence="1" id="KW-0378">Hydrolase</keyword>
<evidence type="ECO:0000313" key="7">
    <source>
        <dbReference type="Proteomes" id="UP000001072"/>
    </source>
</evidence>
<keyword evidence="5" id="KW-1133">Transmembrane helix</keyword>
<dbReference type="InterPro" id="IPR016274">
    <property type="entry name" value="Histidine_acid_Pase_euk"/>
</dbReference>
<dbReference type="GO" id="GO:0003993">
    <property type="term" value="F:acid phosphatase activity"/>
    <property type="evidence" value="ECO:0007669"/>
    <property type="project" value="TreeGrafter"/>
</dbReference>